<protein>
    <submittedName>
        <fullName evidence="1">Uncharacterized protein</fullName>
    </submittedName>
</protein>
<name>A0ABX4P9N0_9LEPT</name>
<dbReference type="EMBL" id="NPDY01000036">
    <property type="protein sequence ID" value="PJZ68079.1"/>
    <property type="molecule type" value="Genomic_DNA"/>
</dbReference>
<evidence type="ECO:0000313" key="2">
    <source>
        <dbReference type="Proteomes" id="UP000231962"/>
    </source>
</evidence>
<keyword evidence="2" id="KW-1185">Reference proteome</keyword>
<gene>
    <name evidence="1" type="ORF">CH360_18105</name>
</gene>
<reference evidence="1 2" key="1">
    <citation type="submission" date="2017-07" db="EMBL/GenBank/DDBJ databases">
        <title>Leptospira spp. isolated from tropical soils.</title>
        <authorList>
            <person name="Thibeaux R."/>
            <person name="Iraola G."/>
            <person name="Ferres I."/>
            <person name="Bierque E."/>
            <person name="Girault D."/>
            <person name="Soupe-Gilbert M.-E."/>
            <person name="Picardeau M."/>
            <person name="Goarant C."/>
        </authorList>
    </citation>
    <scope>NUCLEOTIDE SEQUENCE [LARGE SCALE GENOMIC DNA]</scope>
    <source>
        <strain evidence="1 2">FH1-B-C1</strain>
    </source>
</reference>
<feature type="non-terminal residue" evidence="1">
    <location>
        <position position="1"/>
    </location>
</feature>
<evidence type="ECO:0000313" key="1">
    <source>
        <dbReference type="EMBL" id="PJZ68079.1"/>
    </source>
</evidence>
<comment type="caution">
    <text evidence="1">The sequence shown here is derived from an EMBL/GenBank/DDBJ whole genome shotgun (WGS) entry which is preliminary data.</text>
</comment>
<organism evidence="1 2">
    <name type="scientific">Leptospira perolatii</name>
    <dbReference type="NCBI Taxonomy" id="2023191"/>
    <lineage>
        <taxon>Bacteria</taxon>
        <taxon>Pseudomonadati</taxon>
        <taxon>Spirochaetota</taxon>
        <taxon>Spirochaetia</taxon>
        <taxon>Leptospirales</taxon>
        <taxon>Leptospiraceae</taxon>
        <taxon>Leptospira</taxon>
    </lineage>
</organism>
<accession>A0ABX4P9N0</accession>
<sequence length="64" mass="7350">PEVPTAAEEKSHFDVKRLSTWVKSNGQAEKFIQDHKNDPIKPDFQLIRSIDYVEALIQTGAKRK</sequence>
<dbReference type="Proteomes" id="UP000231962">
    <property type="component" value="Unassembled WGS sequence"/>
</dbReference>
<proteinExistence type="predicted"/>